<dbReference type="EMBL" id="CP014673">
    <property type="protein sequence ID" value="ANX00372.1"/>
    <property type="molecule type" value="Genomic_DNA"/>
</dbReference>
<sequence>MLFSSEQVNRGRKIVNTGIIILIFLLLADIAISLVSNGIKGLTGKTFICGIILFNIFLYHKGNRIAFKITMLLLSGVYIFIFALLPSYLVLGLLRVLNVLDSFGGALYLVVPAIIVTAVSILVFKTEFYNDIMAFKNCYDKIYKTRI</sequence>
<accession>A0A1B1YI22</accession>
<protein>
    <submittedName>
        <fullName evidence="2">Uncharacterized protein</fullName>
    </submittedName>
</protein>
<keyword evidence="1" id="KW-0472">Membrane</keyword>
<keyword evidence="1" id="KW-0812">Transmembrane</keyword>
<feature type="transmembrane region" description="Helical" evidence="1">
    <location>
        <begin position="14"/>
        <end position="36"/>
    </location>
</feature>
<keyword evidence="1" id="KW-1133">Transmembrane helix</keyword>
<proteinExistence type="predicted"/>
<evidence type="ECO:0000313" key="3">
    <source>
        <dbReference type="Proteomes" id="UP000092931"/>
    </source>
</evidence>
<feature type="transmembrane region" description="Helical" evidence="1">
    <location>
        <begin position="106"/>
        <end position="124"/>
    </location>
</feature>
<dbReference type="AlphaFoldDB" id="A0A1B1YI22"/>
<feature type="transmembrane region" description="Helical" evidence="1">
    <location>
        <begin position="71"/>
        <end position="94"/>
    </location>
</feature>
<evidence type="ECO:0000313" key="2">
    <source>
        <dbReference type="EMBL" id="ANX00372.1"/>
    </source>
</evidence>
<gene>
    <name evidence="2" type="ORF">CSTERLE_01570</name>
</gene>
<reference evidence="2 3" key="1">
    <citation type="submission" date="2016-02" db="EMBL/GenBank/DDBJ databases">
        <title>Comparison of Clostridium stercorarium subspecies using comparative genomics and transcriptomics.</title>
        <authorList>
            <person name="Schellenberg J."/>
            <person name="Thallinger G."/>
            <person name="Levin D.B."/>
            <person name="Zhang X."/>
            <person name="Alvare G."/>
            <person name="Fristensky B."/>
            <person name="Sparling R."/>
        </authorList>
    </citation>
    <scope>NUCLEOTIDE SEQUENCE [LARGE SCALE GENOMIC DNA]</scope>
    <source>
        <strain evidence="2 3">DSM 9219</strain>
    </source>
</reference>
<dbReference type="RefSeq" id="WP_065820517.1">
    <property type="nucleotide sequence ID" value="NZ_CP014673.1"/>
</dbReference>
<dbReference type="Proteomes" id="UP000092931">
    <property type="component" value="Chromosome"/>
</dbReference>
<feature type="transmembrane region" description="Helical" evidence="1">
    <location>
        <begin position="42"/>
        <end position="59"/>
    </location>
</feature>
<evidence type="ECO:0000256" key="1">
    <source>
        <dbReference type="SAM" id="Phobius"/>
    </source>
</evidence>
<name>A0A1B1YI22_THEST</name>
<organism evidence="2 3">
    <name type="scientific">Thermoclostridium stercorarium subsp. leptospartum DSM 9219</name>
    <dbReference type="NCBI Taxonomy" id="1346611"/>
    <lineage>
        <taxon>Bacteria</taxon>
        <taxon>Bacillati</taxon>
        <taxon>Bacillota</taxon>
        <taxon>Clostridia</taxon>
        <taxon>Eubacteriales</taxon>
        <taxon>Oscillospiraceae</taxon>
        <taxon>Thermoclostridium</taxon>
    </lineage>
</organism>